<dbReference type="EMBL" id="RCHU02000018">
    <property type="protein sequence ID" value="KAL3566777.1"/>
    <property type="molecule type" value="Genomic_DNA"/>
</dbReference>
<organism evidence="1 2">
    <name type="scientific">Populus alba</name>
    <name type="common">White poplar</name>
    <dbReference type="NCBI Taxonomy" id="43335"/>
    <lineage>
        <taxon>Eukaryota</taxon>
        <taxon>Viridiplantae</taxon>
        <taxon>Streptophyta</taxon>
        <taxon>Embryophyta</taxon>
        <taxon>Tracheophyta</taxon>
        <taxon>Spermatophyta</taxon>
        <taxon>Magnoliopsida</taxon>
        <taxon>eudicotyledons</taxon>
        <taxon>Gunneridae</taxon>
        <taxon>Pentapetalae</taxon>
        <taxon>rosids</taxon>
        <taxon>fabids</taxon>
        <taxon>Malpighiales</taxon>
        <taxon>Salicaceae</taxon>
        <taxon>Saliceae</taxon>
        <taxon>Populus</taxon>
    </lineage>
</organism>
<dbReference type="Proteomes" id="UP000309997">
    <property type="component" value="Unassembled WGS sequence"/>
</dbReference>
<gene>
    <name evidence="1" type="ORF">D5086_032192</name>
</gene>
<proteinExistence type="predicted"/>
<protein>
    <submittedName>
        <fullName evidence="1">Uncharacterized protein</fullName>
    </submittedName>
</protein>
<evidence type="ECO:0000313" key="1">
    <source>
        <dbReference type="EMBL" id="KAL3566777.1"/>
    </source>
</evidence>
<keyword evidence="2" id="KW-1185">Reference proteome</keyword>
<accession>A0ACC4AKP7</accession>
<sequence>MKQQYLPCSRTGTRLKQSSESNLGYKSAFLATPSTARWSAKKIGFKLDMTEKTLWNDPKGEMLLLASKSISFLAGFKEVNRVGQLNFCKKPVKLEDG</sequence>
<name>A0ACC4AKP7_POPAL</name>
<comment type="caution">
    <text evidence="1">The sequence shown here is derived from an EMBL/GenBank/DDBJ whole genome shotgun (WGS) entry which is preliminary data.</text>
</comment>
<reference evidence="1 2" key="1">
    <citation type="journal article" date="2024" name="Plant Biotechnol. J.">
        <title>Genome and CRISPR/Cas9 system of a widespread forest tree (Populus alba) in the world.</title>
        <authorList>
            <person name="Liu Y.J."/>
            <person name="Jiang P.F."/>
            <person name="Han X.M."/>
            <person name="Li X.Y."/>
            <person name="Wang H.M."/>
            <person name="Wang Y.J."/>
            <person name="Wang X.X."/>
            <person name="Zeng Q.Y."/>
        </authorList>
    </citation>
    <scope>NUCLEOTIDE SEQUENCE [LARGE SCALE GENOMIC DNA]</scope>
    <source>
        <strain evidence="2">cv. PAL-ZL1</strain>
    </source>
</reference>
<evidence type="ECO:0000313" key="2">
    <source>
        <dbReference type="Proteomes" id="UP000309997"/>
    </source>
</evidence>